<dbReference type="KEGG" id="sual:KDD17_02205"/>
<name>A0A975PMN7_9RHOB</name>
<keyword evidence="2" id="KW-1185">Reference proteome</keyword>
<evidence type="ECO:0000313" key="2">
    <source>
        <dbReference type="Proteomes" id="UP000683291"/>
    </source>
</evidence>
<proteinExistence type="predicted"/>
<accession>A0A975PMN7</accession>
<sequence>MLIPIALIAVIVVAWYAWTHRDVRRCRWRADRTGDRRSLRKYTCVHCGAEAFTASKGPPKDCKRGLDRRL</sequence>
<evidence type="ECO:0000313" key="1">
    <source>
        <dbReference type="EMBL" id="QUJ76894.1"/>
    </source>
</evidence>
<protein>
    <submittedName>
        <fullName evidence="1">Uncharacterized protein</fullName>
    </submittedName>
</protein>
<reference evidence="1" key="1">
    <citation type="submission" date="2021-04" db="EMBL/GenBank/DDBJ databases">
        <title>Complete genome sequence for Sulfitobacter sp. strain JK7-1.</title>
        <authorList>
            <person name="Park S.-J."/>
        </authorList>
    </citation>
    <scope>NUCLEOTIDE SEQUENCE</scope>
    <source>
        <strain evidence="1">JK7-1</strain>
    </source>
</reference>
<organism evidence="1 2">
    <name type="scientific">Sulfitobacter albidus</name>
    <dbReference type="NCBI Taxonomy" id="2829501"/>
    <lineage>
        <taxon>Bacteria</taxon>
        <taxon>Pseudomonadati</taxon>
        <taxon>Pseudomonadota</taxon>
        <taxon>Alphaproteobacteria</taxon>
        <taxon>Rhodobacterales</taxon>
        <taxon>Roseobacteraceae</taxon>
        <taxon>Sulfitobacter</taxon>
    </lineage>
</organism>
<gene>
    <name evidence="1" type="ORF">KDD17_02205</name>
</gene>
<dbReference type="RefSeq" id="WP_212705091.1">
    <property type="nucleotide sequence ID" value="NZ_CP073581.1"/>
</dbReference>
<dbReference type="AlphaFoldDB" id="A0A975PMN7"/>
<dbReference type="EMBL" id="CP073581">
    <property type="protein sequence ID" value="QUJ76894.1"/>
    <property type="molecule type" value="Genomic_DNA"/>
</dbReference>
<dbReference type="Proteomes" id="UP000683291">
    <property type="component" value="Chromosome 1"/>
</dbReference>